<dbReference type="Proteomes" id="UP000060787">
    <property type="component" value="Chromosome"/>
</dbReference>
<dbReference type="AlphaFoldDB" id="A0A0S2FBN3"/>
<dbReference type="EMBL" id="CP011129">
    <property type="protein sequence ID" value="ALN80939.1"/>
    <property type="molecule type" value="Genomic_DNA"/>
</dbReference>
<dbReference type="eggNOG" id="ENOG5033EMZ">
    <property type="taxonomic scope" value="Bacteria"/>
</dbReference>
<dbReference type="RefSeq" id="WP_057918120.1">
    <property type="nucleotide sequence ID" value="NZ_CP011129.1"/>
</dbReference>
<dbReference type="STRING" id="84531.LA76x_2809"/>
<dbReference type="OrthoDB" id="9794260at2"/>
<sequence>MTTPQRAQERDAEIEAAVLGYIGAHPLAADTLDGIVQWWLPQQRYVTAHARIEATLERLVDDGALRLRRLPDGTTLYSLGRAPTPPAP</sequence>
<gene>
    <name evidence="1" type="ORF">LA76x_2809</name>
</gene>
<dbReference type="KEGG" id="lab:LA76x_2809"/>
<evidence type="ECO:0000313" key="1">
    <source>
        <dbReference type="EMBL" id="ALN80939.1"/>
    </source>
</evidence>
<keyword evidence="2" id="KW-1185">Reference proteome</keyword>
<dbReference type="KEGG" id="laq:GLA29479_1817"/>
<dbReference type="PATRIC" id="fig|84531.7.peg.1789"/>
<accession>A0A0S2FBN3</accession>
<protein>
    <submittedName>
        <fullName evidence="1">Uncharacterized protein</fullName>
    </submittedName>
</protein>
<organism evidence="1 2">
    <name type="scientific">Lysobacter antibioticus</name>
    <dbReference type="NCBI Taxonomy" id="84531"/>
    <lineage>
        <taxon>Bacteria</taxon>
        <taxon>Pseudomonadati</taxon>
        <taxon>Pseudomonadota</taxon>
        <taxon>Gammaproteobacteria</taxon>
        <taxon>Lysobacterales</taxon>
        <taxon>Lysobacteraceae</taxon>
        <taxon>Lysobacter</taxon>
    </lineage>
</organism>
<name>A0A0S2FBN3_LYSAN</name>
<proteinExistence type="predicted"/>
<evidence type="ECO:0000313" key="2">
    <source>
        <dbReference type="Proteomes" id="UP000060787"/>
    </source>
</evidence>
<reference evidence="1 2" key="1">
    <citation type="journal article" date="2015" name="BMC Genomics">
        <title>Comparative genomics and metabolic profiling of the genus Lysobacter.</title>
        <authorList>
            <person name="de Bruijn I."/>
            <person name="Cheng X."/>
            <person name="de Jager V."/>
            <person name="Exposito R.G."/>
            <person name="Watrous J."/>
            <person name="Patel N."/>
            <person name="Postma J."/>
            <person name="Dorrestein P.C."/>
            <person name="Kobayashi D."/>
            <person name="Raaijmakers J.M."/>
        </authorList>
    </citation>
    <scope>NUCLEOTIDE SEQUENCE [LARGE SCALE GENOMIC DNA]</scope>
    <source>
        <strain evidence="1 2">76</strain>
    </source>
</reference>